<evidence type="ECO:0000256" key="3">
    <source>
        <dbReference type="ARBA" id="ARBA00022989"/>
    </source>
</evidence>
<evidence type="ECO:0000256" key="5">
    <source>
        <dbReference type="SAM" id="MobiDB-lite"/>
    </source>
</evidence>
<dbReference type="InterPro" id="IPR038731">
    <property type="entry name" value="RgtA/B/C-like"/>
</dbReference>
<dbReference type="PANTHER" id="PTHR37422">
    <property type="entry name" value="TEICHURONIC ACID BIOSYNTHESIS PROTEIN TUAE"/>
    <property type="match status" value="1"/>
</dbReference>
<feature type="transmembrane region" description="Helical" evidence="6">
    <location>
        <begin position="873"/>
        <end position="894"/>
    </location>
</feature>
<reference evidence="9 10" key="1">
    <citation type="journal article" date="2016" name="Nat. Commun.">
        <title>Thousands of microbial genomes shed light on interconnected biogeochemical processes in an aquifer system.</title>
        <authorList>
            <person name="Anantharaman K."/>
            <person name="Brown C.T."/>
            <person name="Hug L.A."/>
            <person name="Sharon I."/>
            <person name="Castelle C.J."/>
            <person name="Probst A.J."/>
            <person name="Thomas B.C."/>
            <person name="Singh A."/>
            <person name="Wilkins M.J."/>
            <person name="Karaoz U."/>
            <person name="Brodie E.L."/>
            <person name="Williams K.H."/>
            <person name="Hubbard S.S."/>
            <person name="Banfield J.F."/>
        </authorList>
    </citation>
    <scope>NUCLEOTIDE SEQUENCE [LARGE SCALE GENOMIC DNA]</scope>
</reference>
<feature type="transmembrane region" description="Helical" evidence="6">
    <location>
        <begin position="446"/>
        <end position="466"/>
    </location>
</feature>
<keyword evidence="3 6" id="KW-1133">Transmembrane helix</keyword>
<comment type="subcellular location">
    <subcellularLocation>
        <location evidence="1">Membrane</location>
        <topology evidence="1">Multi-pass membrane protein</topology>
    </subcellularLocation>
</comment>
<dbReference type="Pfam" id="PF13231">
    <property type="entry name" value="PMT_2"/>
    <property type="match status" value="1"/>
</dbReference>
<dbReference type="PANTHER" id="PTHR37422:SF13">
    <property type="entry name" value="LIPOPOLYSACCHARIDE BIOSYNTHESIS PROTEIN PA4999-RELATED"/>
    <property type="match status" value="1"/>
</dbReference>
<dbReference type="Pfam" id="PF04932">
    <property type="entry name" value="Wzy_C"/>
    <property type="match status" value="1"/>
</dbReference>
<evidence type="ECO:0000256" key="1">
    <source>
        <dbReference type="ARBA" id="ARBA00004141"/>
    </source>
</evidence>
<evidence type="ECO:0000256" key="2">
    <source>
        <dbReference type="ARBA" id="ARBA00022692"/>
    </source>
</evidence>
<evidence type="ECO:0000313" key="10">
    <source>
        <dbReference type="Proteomes" id="UP000177871"/>
    </source>
</evidence>
<dbReference type="EMBL" id="MFJK01000009">
    <property type="protein sequence ID" value="OGG19154.1"/>
    <property type="molecule type" value="Genomic_DNA"/>
</dbReference>
<accession>A0A1F6A3N6</accession>
<dbReference type="AlphaFoldDB" id="A0A1F6A3N6"/>
<comment type="caution">
    <text evidence="9">The sequence shown here is derived from an EMBL/GenBank/DDBJ whole genome shotgun (WGS) entry which is preliminary data.</text>
</comment>
<feature type="transmembrane region" description="Helical" evidence="6">
    <location>
        <begin position="846"/>
        <end position="867"/>
    </location>
</feature>
<gene>
    <name evidence="9" type="ORF">A2721_01915</name>
</gene>
<dbReference type="Proteomes" id="UP000177871">
    <property type="component" value="Unassembled WGS sequence"/>
</dbReference>
<feature type="transmembrane region" description="Helical" evidence="6">
    <location>
        <begin position="727"/>
        <end position="754"/>
    </location>
</feature>
<dbReference type="InterPro" id="IPR007016">
    <property type="entry name" value="O-antigen_ligase-rel_domated"/>
</dbReference>
<dbReference type="STRING" id="1798381.A2721_01915"/>
<name>A0A1F6A3N6_9BACT</name>
<evidence type="ECO:0000259" key="7">
    <source>
        <dbReference type="Pfam" id="PF04932"/>
    </source>
</evidence>
<feature type="transmembrane region" description="Helical" evidence="6">
    <location>
        <begin position="220"/>
        <end position="236"/>
    </location>
</feature>
<evidence type="ECO:0000259" key="8">
    <source>
        <dbReference type="Pfam" id="PF13231"/>
    </source>
</evidence>
<sequence>MTRFLNWLDNNILTLLAGFLLLFIPLYPKIPLFDVLYGYNVRVRAEDLAIALTMAVFCLQLLRWRVRINLDPVTIGIFTYLFFGLASVVVSVFILQTIPLQYLHVAKTVLHWLRRIEYFSLFFILFGAIKSIRTTKAMLILFFVTMVGVILYGYGQKYFYFPAFSTMNREFSKGWVLYLTEHARVLSTFGGHYDLAGYLVIGLSLAWSFFFGLKNKLPKLVVGLILAGGFWLLILTASRISFIAYLIGLSVVIFLWMFRRGLEWGLSRWVVATFLSILVMLSFGDLSDRFLRIIRLDERVGGLRNVLMRPAGTPPQNRALFLDNTNSTGTSDVGAVTSRSDKPPTPARPGDVTGNEEPLLVPQAQPDGSIKYVEKTRSYSSCAVKYDLSTCIRLEVTWPRAIEAWKTDPFLGTGYATLSKSRVQDFTEAESTDGDYFRALGETGTLGFIAFYGTIIVMATLAFRALSGIKDPFLYSLTAGFIALSVGLLANAALIDIFESSKVAYIFWAMSGITLGSLYLSRDQIARNREPLRVSFDYRKRFADLKAFFLSDKPWLAAILIASLWLHTYKLNSPIADWHSWRQADTSAVTRNFVKEQNINWLYPTFDDLSAVASGEENPMGYRFVEFPLYNAVSAYPKLILPELSVEVVERLVTAFASALTALFLFLICRKLFNRRIGYFAALTYTLLPYNIFYGRAILPDPMMVMLSLGAIYFAVKYIFAERLTSLALAGLMAALALLVKPFAIFLLAPIAYLWFAGFKFSWRKWLFLAIVMGLSLLPFLLWRLWVSRHPEGIPASDWLFNGDGIRFKGAFWYWLFADRIGRLILGCWGLILLGFGVIRKVEGKFKLFPILFFISSLLYLFVFATGNVRHDYYQILLIPSLAILVGLGLDFLLSTSNSLTNNLITKPLAIASFVFMLGFGWYFVRDYFNINHPEIVEAGKAVEKLTNDKALILAPYGGDTAFLYQTNRKGWPIVEGTIDDMIKKGAQYYVSVQEDDLTKHLINDSWPVWIPRPEKIVKKYKLLDRTPTYTIIQLVPDHKLP</sequence>
<feature type="transmembrane region" description="Helical" evidence="6">
    <location>
        <begin position="112"/>
        <end position="129"/>
    </location>
</feature>
<feature type="transmembrane region" description="Helical" evidence="6">
    <location>
        <begin position="821"/>
        <end position="839"/>
    </location>
</feature>
<feature type="domain" description="Glycosyltransferase RgtA/B/C/D-like" evidence="8">
    <location>
        <begin position="648"/>
        <end position="783"/>
    </location>
</feature>
<feature type="domain" description="O-antigen ligase-related" evidence="7">
    <location>
        <begin position="226"/>
        <end position="452"/>
    </location>
</feature>
<keyword evidence="2 6" id="KW-0812">Transmembrane</keyword>
<feature type="transmembrane region" description="Helical" evidence="6">
    <location>
        <begin position="652"/>
        <end position="670"/>
    </location>
</feature>
<evidence type="ECO:0000313" key="9">
    <source>
        <dbReference type="EMBL" id="OGG19154.1"/>
    </source>
</evidence>
<organism evidence="9 10">
    <name type="scientific">Candidatus Gottesmanbacteria bacterium RIFCSPHIGHO2_01_FULL_47_48</name>
    <dbReference type="NCBI Taxonomy" id="1798381"/>
    <lineage>
        <taxon>Bacteria</taxon>
        <taxon>Candidatus Gottesmaniibacteriota</taxon>
    </lineage>
</organism>
<evidence type="ECO:0000256" key="4">
    <source>
        <dbReference type="ARBA" id="ARBA00023136"/>
    </source>
</evidence>
<feature type="transmembrane region" description="Helical" evidence="6">
    <location>
        <begin position="503"/>
        <end position="521"/>
    </location>
</feature>
<feature type="transmembrane region" description="Helical" evidence="6">
    <location>
        <begin position="906"/>
        <end position="925"/>
    </location>
</feature>
<feature type="transmembrane region" description="Helical" evidence="6">
    <location>
        <begin position="48"/>
        <end position="66"/>
    </location>
</feature>
<feature type="transmembrane region" description="Helical" evidence="6">
    <location>
        <begin position="703"/>
        <end position="720"/>
    </location>
</feature>
<feature type="transmembrane region" description="Helical" evidence="6">
    <location>
        <begin position="12"/>
        <end position="28"/>
    </location>
</feature>
<feature type="transmembrane region" description="Helical" evidence="6">
    <location>
        <begin position="265"/>
        <end position="283"/>
    </location>
</feature>
<protein>
    <submittedName>
        <fullName evidence="9">Uncharacterized protein</fullName>
    </submittedName>
</protein>
<proteinExistence type="predicted"/>
<feature type="transmembrane region" description="Helical" evidence="6">
    <location>
        <begin position="677"/>
        <end position="697"/>
    </location>
</feature>
<feature type="transmembrane region" description="Helical" evidence="6">
    <location>
        <begin position="195"/>
        <end position="213"/>
    </location>
</feature>
<dbReference type="InterPro" id="IPR051533">
    <property type="entry name" value="WaaL-like"/>
</dbReference>
<feature type="transmembrane region" description="Helical" evidence="6">
    <location>
        <begin position="473"/>
        <end position="497"/>
    </location>
</feature>
<evidence type="ECO:0000256" key="6">
    <source>
        <dbReference type="SAM" id="Phobius"/>
    </source>
</evidence>
<feature type="region of interest" description="Disordered" evidence="5">
    <location>
        <begin position="323"/>
        <end position="359"/>
    </location>
</feature>
<feature type="transmembrane region" description="Helical" evidence="6">
    <location>
        <begin position="78"/>
        <end position="100"/>
    </location>
</feature>
<dbReference type="GO" id="GO:0016020">
    <property type="term" value="C:membrane"/>
    <property type="evidence" value="ECO:0007669"/>
    <property type="project" value="UniProtKB-SubCell"/>
</dbReference>
<feature type="transmembrane region" description="Helical" evidence="6">
    <location>
        <begin position="242"/>
        <end position="258"/>
    </location>
</feature>
<feature type="transmembrane region" description="Helical" evidence="6">
    <location>
        <begin position="542"/>
        <end position="566"/>
    </location>
</feature>
<feature type="transmembrane region" description="Helical" evidence="6">
    <location>
        <begin position="136"/>
        <end position="155"/>
    </location>
</feature>
<feature type="transmembrane region" description="Helical" evidence="6">
    <location>
        <begin position="766"/>
        <end position="787"/>
    </location>
</feature>
<keyword evidence="4 6" id="KW-0472">Membrane</keyword>